<dbReference type="AlphaFoldDB" id="A0A318NZN7"/>
<keyword evidence="1" id="KW-1133">Transmembrane helix</keyword>
<dbReference type="EMBL" id="PESE01000004">
    <property type="protein sequence ID" value="PYD38358.1"/>
    <property type="molecule type" value="Genomic_DNA"/>
</dbReference>
<feature type="transmembrane region" description="Helical" evidence="1">
    <location>
        <begin position="107"/>
        <end position="131"/>
    </location>
</feature>
<proteinExistence type="predicted"/>
<organism evidence="2 3">
    <name type="scientific">Serratia plymuthica</name>
    <dbReference type="NCBI Taxonomy" id="82996"/>
    <lineage>
        <taxon>Bacteria</taxon>
        <taxon>Pseudomonadati</taxon>
        <taxon>Pseudomonadota</taxon>
        <taxon>Gammaproteobacteria</taxon>
        <taxon>Enterobacterales</taxon>
        <taxon>Yersiniaceae</taxon>
        <taxon>Serratia</taxon>
    </lineage>
</organism>
<evidence type="ECO:0000313" key="2">
    <source>
        <dbReference type="EMBL" id="PYD38358.1"/>
    </source>
</evidence>
<comment type="caution">
    <text evidence="2">The sequence shown here is derived from an EMBL/GenBank/DDBJ whole genome shotgun (WGS) entry which is preliminary data.</text>
</comment>
<keyword evidence="1" id="KW-0812">Transmembrane</keyword>
<feature type="transmembrane region" description="Helical" evidence="1">
    <location>
        <begin position="64"/>
        <end position="83"/>
    </location>
</feature>
<protein>
    <submittedName>
        <fullName evidence="2">Uncharacterized protein</fullName>
    </submittedName>
</protein>
<gene>
    <name evidence="2" type="ORF">CT690_15895</name>
</gene>
<dbReference type="Proteomes" id="UP000248196">
    <property type="component" value="Unassembled WGS sequence"/>
</dbReference>
<keyword evidence="1" id="KW-0472">Membrane</keyword>
<evidence type="ECO:0000256" key="1">
    <source>
        <dbReference type="SAM" id="Phobius"/>
    </source>
</evidence>
<sequence length="148" mass="16755">MAEREQMFLEGGDSSNNEHLLAEMKAVVGNLATAIDGLDNKSRQLDHQLKEQRLTMREVYASKAYRFVWLWSIALIIIIFLQGSKSPLIDFGFIKFKPDSFELDPKVIIALISGVTVNIVAVFVVVIRNLFPSDSKDDKPEKVETKKE</sequence>
<reference evidence="2 3" key="1">
    <citation type="submission" date="2017-11" db="EMBL/GenBank/DDBJ databases">
        <title>Genome sequence of the oocydin A producing rhizobacterium Serratia plymuthica 4Rx5.</title>
        <authorList>
            <person name="Matilla M.A."/>
            <person name="Udaondo Z."/>
            <person name="Salmond G.P.C."/>
        </authorList>
    </citation>
    <scope>NUCLEOTIDE SEQUENCE [LARGE SCALE GENOMIC DNA]</scope>
    <source>
        <strain evidence="2 3">4Rx5</strain>
    </source>
</reference>
<evidence type="ECO:0000313" key="3">
    <source>
        <dbReference type="Proteomes" id="UP000248196"/>
    </source>
</evidence>
<name>A0A318NZN7_SERPL</name>
<accession>A0A318NZN7</accession>